<keyword evidence="7" id="KW-1185">Reference proteome</keyword>
<sequence>MEQMVSLWKSPLLSQCRCLCFIMAVVIRLQGLSVTAGSADIRRFFTGLHIPDGGVHIIGGELDEAFIIFASDEDARRAMARSGGFINGSPVRLLLSSKQEMQNVLERTTQKVELDEIRQSEGNGRTAQRSMEREVGRRSSSRSGYSSPPHHQRPADTDDPYVVFLNGLPFSVTEREIREFFHGLLIDEIVVCKKDTGQNNGKGFARFATKEDALEALKRDGKYIGSRYIDVRTTTADYWIRAGGSMPAAVNQRNPQYEARSRSPLPQRPVAPTDEEYCVLLDNLSFAVEKGDLKYLFQNSKLENDQILFLTDDYGRRTRSAFVLFKNIGDYCDAISQEKRHFLNRWIHIRPVSRENMLRLLESQNDPTTPPGNSERHQEKPSSFSTDPYDSEKICAFVRNLPFDVRKVEIIDFFHGFNVTEDRVRILHDHKGNGVGQALVLFGSEAEAMEALSLNGRRFLGSEVGVKCVTRAQMDQLTAEPPSMQDVLPKEGHFSGRNNEPFYGTSGDTSFFDTRKPRDGNLPIKEERIHGGQDYGYRGVRPRSPRDRGSGGHGRFGPPDQRYDGPTCVQLINLPFQIRSEEVYDFCYGYRIIPGSVSLQYEPSGKPKGSATLVFESRQEALTAIEELNGRPIGPRKIQLLLV</sequence>
<protein>
    <submittedName>
        <fullName evidence="6">RNA binding motif protein 12Bb</fullName>
    </submittedName>
</protein>
<feature type="region of interest" description="Disordered" evidence="4">
    <location>
        <begin position="363"/>
        <end position="388"/>
    </location>
</feature>
<dbReference type="SUPFAM" id="SSF54928">
    <property type="entry name" value="RNA-binding domain, RBD"/>
    <property type="match status" value="3"/>
</dbReference>
<dbReference type="GO" id="GO:0003723">
    <property type="term" value="F:RNA binding"/>
    <property type="evidence" value="ECO:0007669"/>
    <property type="project" value="UniProtKB-UniRule"/>
</dbReference>
<dbReference type="Pfam" id="PF00076">
    <property type="entry name" value="RRM_1"/>
    <property type="match status" value="3"/>
</dbReference>
<evidence type="ECO:0000259" key="5">
    <source>
        <dbReference type="PROSITE" id="PS50102"/>
    </source>
</evidence>
<dbReference type="InterPro" id="IPR000504">
    <property type="entry name" value="RRM_dom"/>
</dbReference>
<dbReference type="Proteomes" id="UP000028760">
    <property type="component" value="Unassembled WGS sequence"/>
</dbReference>
<proteinExistence type="predicted"/>
<feature type="region of interest" description="Disordered" evidence="4">
    <location>
        <begin position="115"/>
        <end position="158"/>
    </location>
</feature>
<dbReference type="AlphaFoldDB" id="A0A087YSQ6"/>
<dbReference type="SMART" id="SM00360">
    <property type="entry name" value="RRM"/>
    <property type="match status" value="5"/>
</dbReference>
<reference evidence="6" key="3">
    <citation type="submission" date="2025-09" db="UniProtKB">
        <authorList>
            <consortium name="Ensembl"/>
        </authorList>
    </citation>
    <scope>IDENTIFICATION</scope>
</reference>
<reference evidence="7" key="1">
    <citation type="submission" date="2013-10" db="EMBL/GenBank/DDBJ databases">
        <authorList>
            <person name="Schartl M."/>
            <person name="Warren W."/>
        </authorList>
    </citation>
    <scope>NUCLEOTIDE SEQUENCE [LARGE SCALE GENOMIC DNA]</scope>
    <source>
        <strain evidence="7">female</strain>
    </source>
</reference>
<feature type="compositionally biased region" description="Basic and acidic residues" evidence="4">
    <location>
        <begin position="513"/>
        <end position="531"/>
    </location>
</feature>
<accession>A0A087YSQ6</accession>
<dbReference type="OMA" id="AEMQNML"/>
<evidence type="ECO:0000256" key="4">
    <source>
        <dbReference type="SAM" id="MobiDB-lite"/>
    </source>
</evidence>
<evidence type="ECO:0000256" key="3">
    <source>
        <dbReference type="PROSITE-ProRule" id="PRU00176"/>
    </source>
</evidence>
<dbReference type="Ensembl" id="ENSPFOT00000021087.2">
    <property type="protein sequence ID" value="ENSPFOP00000021059.2"/>
    <property type="gene ID" value="ENSPFOG00000020937.2"/>
</dbReference>
<keyword evidence="2 3" id="KW-0694">RNA-binding</keyword>
<dbReference type="eggNOG" id="KOG4307">
    <property type="taxonomic scope" value="Eukaryota"/>
</dbReference>
<dbReference type="STRING" id="48698.ENSPFOP00000021059"/>
<dbReference type="Gene3D" id="3.30.70.330">
    <property type="match status" value="5"/>
</dbReference>
<evidence type="ECO:0000313" key="7">
    <source>
        <dbReference type="Proteomes" id="UP000028760"/>
    </source>
</evidence>
<reference evidence="6" key="2">
    <citation type="submission" date="2025-08" db="UniProtKB">
        <authorList>
            <consortium name="Ensembl"/>
        </authorList>
    </citation>
    <scope>IDENTIFICATION</scope>
</reference>
<evidence type="ECO:0000256" key="1">
    <source>
        <dbReference type="ARBA" id="ARBA00022737"/>
    </source>
</evidence>
<feature type="domain" description="RRM" evidence="5">
    <location>
        <begin position="394"/>
        <end position="471"/>
    </location>
</feature>
<dbReference type="InterPro" id="IPR050666">
    <property type="entry name" value="ESRP"/>
</dbReference>
<feature type="domain" description="RRM" evidence="5">
    <location>
        <begin position="161"/>
        <end position="236"/>
    </location>
</feature>
<organism evidence="6 7">
    <name type="scientific">Poecilia formosa</name>
    <name type="common">Amazon molly</name>
    <name type="synonym">Limia formosa</name>
    <dbReference type="NCBI Taxonomy" id="48698"/>
    <lineage>
        <taxon>Eukaryota</taxon>
        <taxon>Metazoa</taxon>
        <taxon>Chordata</taxon>
        <taxon>Craniata</taxon>
        <taxon>Vertebrata</taxon>
        <taxon>Euteleostomi</taxon>
        <taxon>Actinopterygii</taxon>
        <taxon>Neopterygii</taxon>
        <taxon>Teleostei</taxon>
        <taxon>Neoteleostei</taxon>
        <taxon>Acanthomorphata</taxon>
        <taxon>Ovalentaria</taxon>
        <taxon>Atherinomorphae</taxon>
        <taxon>Cyprinodontiformes</taxon>
        <taxon>Poeciliidae</taxon>
        <taxon>Poeciliinae</taxon>
        <taxon>Poecilia</taxon>
    </lineage>
</organism>
<feature type="region of interest" description="Disordered" evidence="4">
    <location>
        <begin position="505"/>
        <end position="564"/>
    </location>
</feature>
<name>A0A087YSQ6_POEFO</name>
<keyword evidence="1" id="KW-0677">Repeat</keyword>
<evidence type="ECO:0000313" key="6">
    <source>
        <dbReference type="Ensembl" id="ENSPFOP00000021059.2"/>
    </source>
</evidence>
<dbReference type="GeneTree" id="ENSGT00940000158322"/>
<dbReference type="EMBL" id="AYCK01014834">
    <property type="status" value="NOT_ANNOTATED_CDS"/>
    <property type="molecule type" value="Genomic_DNA"/>
</dbReference>
<feature type="domain" description="RRM" evidence="5">
    <location>
        <begin position="567"/>
        <end position="643"/>
    </location>
</feature>
<dbReference type="PROSITE" id="PS50102">
    <property type="entry name" value="RRM"/>
    <property type="match status" value="3"/>
</dbReference>
<dbReference type="PANTHER" id="PTHR13976">
    <property type="entry name" value="HETEROGENEOUS NUCLEAR RIBONUCLEOPROTEIN-RELATED"/>
    <property type="match status" value="1"/>
</dbReference>
<dbReference type="InterPro" id="IPR035979">
    <property type="entry name" value="RBD_domain_sf"/>
</dbReference>
<dbReference type="InterPro" id="IPR012677">
    <property type="entry name" value="Nucleotide-bd_a/b_plait_sf"/>
</dbReference>
<evidence type="ECO:0000256" key="2">
    <source>
        <dbReference type="ARBA" id="ARBA00022884"/>
    </source>
</evidence>